<dbReference type="RefSeq" id="XP_011779754.1">
    <property type="nucleotide sequence ID" value="XM_011781452.1"/>
</dbReference>
<evidence type="ECO:0000313" key="2">
    <source>
        <dbReference type="Proteomes" id="UP000002316"/>
    </source>
</evidence>
<accession>D0A739</accession>
<dbReference type="Proteomes" id="UP000002316">
    <property type="component" value="Chromosome 11"/>
</dbReference>
<dbReference type="AlphaFoldDB" id="D0A739"/>
<protein>
    <submittedName>
        <fullName evidence="1">Uncharacterized protein</fullName>
    </submittedName>
</protein>
<evidence type="ECO:0000313" key="1">
    <source>
        <dbReference type="EMBL" id="CBH17490.1"/>
    </source>
</evidence>
<proteinExistence type="predicted"/>
<dbReference type="EMBL" id="FN554974">
    <property type="protein sequence ID" value="CBH17490.1"/>
    <property type="molecule type" value="Genomic_DNA"/>
</dbReference>
<reference evidence="2" key="1">
    <citation type="journal article" date="2010" name="PLoS Negl. Trop. Dis.">
        <title>The genome sequence of Trypanosoma brucei gambiense, causative agent of chronic human african trypanosomiasis.</title>
        <authorList>
            <person name="Jackson A.P."/>
            <person name="Sanders M."/>
            <person name="Berry A."/>
            <person name="McQuillan J."/>
            <person name="Aslett M.A."/>
            <person name="Quail M.A."/>
            <person name="Chukualim B."/>
            <person name="Capewell P."/>
            <person name="MacLeod A."/>
            <person name="Melville S.E."/>
            <person name="Gibson W."/>
            <person name="Barry J.D."/>
            <person name="Berriman M."/>
            <person name="Hertz-Fowler C."/>
        </authorList>
    </citation>
    <scope>NUCLEOTIDE SEQUENCE [LARGE SCALE GENOMIC DNA]</scope>
    <source>
        <strain evidence="2">MHOM/CI/86/DAL972</strain>
    </source>
</reference>
<dbReference type="KEGG" id="tbg:TbgDal_XI6080"/>
<organism evidence="1 2">
    <name type="scientific">Trypanosoma brucei gambiense (strain MHOM/CI/86/DAL972)</name>
    <dbReference type="NCBI Taxonomy" id="679716"/>
    <lineage>
        <taxon>Eukaryota</taxon>
        <taxon>Discoba</taxon>
        <taxon>Euglenozoa</taxon>
        <taxon>Kinetoplastea</taxon>
        <taxon>Metakinetoplastina</taxon>
        <taxon>Trypanosomatida</taxon>
        <taxon>Trypanosomatidae</taxon>
        <taxon>Trypanosoma</taxon>
    </lineage>
</organism>
<name>D0A739_TRYB9</name>
<dbReference type="GeneID" id="23867617"/>
<gene>
    <name evidence="1" type="ORF">TbgDal_XI6080</name>
</gene>
<sequence>MVFSFFLTTRHQGVLPFAFRHNVLPLSYFFFSDTDMKEERTPHKRTQKILTIEHTSIEINKKNESAQRKVNRLLKPAFACANTCERQVLKNVRTAVFLLDYSQND</sequence>